<dbReference type="InterPro" id="IPR052021">
    <property type="entry name" value="Type-I_RS_S_subunit"/>
</dbReference>
<dbReference type="Proteomes" id="UP000584374">
    <property type="component" value="Unassembled WGS sequence"/>
</dbReference>
<evidence type="ECO:0000256" key="2">
    <source>
        <dbReference type="ARBA" id="ARBA00023125"/>
    </source>
</evidence>
<dbReference type="Gene3D" id="3.90.220.20">
    <property type="entry name" value="DNA methylase specificity domains"/>
    <property type="match status" value="2"/>
</dbReference>
<name>A0A840Q169_9PSEU</name>
<dbReference type="AlphaFoldDB" id="A0A840Q169"/>
<dbReference type="GO" id="GO:0009035">
    <property type="term" value="F:type I site-specific deoxyribonuclease activity"/>
    <property type="evidence" value="ECO:0007669"/>
    <property type="project" value="UniProtKB-EC"/>
</dbReference>
<dbReference type="SUPFAM" id="SSF116734">
    <property type="entry name" value="DNA methylase specificity domain"/>
    <property type="match status" value="2"/>
</dbReference>
<keyword evidence="3" id="KW-0378">Hydrolase</keyword>
<evidence type="ECO:0000313" key="3">
    <source>
        <dbReference type="EMBL" id="MBB5153710.1"/>
    </source>
</evidence>
<dbReference type="GO" id="GO:0003677">
    <property type="term" value="F:DNA binding"/>
    <property type="evidence" value="ECO:0007669"/>
    <property type="project" value="UniProtKB-KW"/>
</dbReference>
<dbReference type="PANTHER" id="PTHR30408:SF12">
    <property type="entry name" value="TYPE I RESTRICTION ENZYME MJAVIII SPECIFICITY SUBUNIT"/>
    <property type="match status" value="1"/>
</dbReference>
<protein>
    <submittedName>
        <fullName evidence="3">Type I restriction enzyme S subunit</fullName>
        <ecNumber evidence="3">3.1.21.3</ecNumber>
    </submittedName>
</protein>
<comment type="caution">
    <text evidence="3">The sequence shown here is derived from an EMBL/GenBank/DDBJ whole genome shotgun (WGS) entry which is preliminary data.</text>
</comment>
<accession>A0A840Q169</accession>
<organism evidence="3 4">
    <name type="scientific">Saccharopolyspora phatthalungensis</name>
    <dbReference type="NCBI Taxonomy" id="664693"/>
    <lineage>
        <taxon>Bacteria</taxon>
        <taxon>Bacillati</taxon>
        <taxon>Actinomycetota</taxon>
        <taxon>Actinomycetes</taxon>
        <taxon>Pseudonocardiales</taxon>
        <taxon>Pseudonocardiaceae</taxon>
        <taxon>Saccharopolyspora</taxon>
    </lineage>
</organism>
<proteinExistence type="predicted"/>
<dbReference type="GO" id="GO:0009307">
    <property type="term" value="P:DNA restriction-modification system"/>
    <property type="evidence" value="ECO:0007669"/>
    <property type="project" value="UniProtKB-KW"/>
</dbReference>
<dbReference type="RefSeq" id="WP_184724875.1">
    <property type="nucleotide sequence ID" value="NZ_JACHIW010000001.1"/>
</dbReference>
<keyword evidence="4" id="KW-1185">Reference proteome</keyword>
<dbReference type="EC" id="3.1.21.3" evidence="3"/>
<sequence>MKEMRLRHLAQVNPSAPAFDRLSADEDVTFLPMESVWPGSGLDISQHRKKSSVASGYTRFQDGDVLVPKITPTFEAGRAVLVDGLCNGTGAGTTELHVLRAGAGLDSRFLLYCMSSYHFLKKGEAEMYGVAGQKRVPDEFIRDFPVVLFSLEEQRRIADFLDAETARIGRMVEVARRLRDVLHERLEAQNAWFLRGAHISGERSVHPVLGELPDAWRALSLRRVIPRIGVGVVVDPSSYFAEDGVPFIRGSNVRPGGFDLDGVRFISELDSKKLCRSRLSEGDVVVVRAGYPGRAAVVPSELDGANCASILVLKKGKFLRSKFLEYYFNGPLGETYVSSVRYGAAQEQINVSHVVDFMIPVPSLVEQDSILKELGGHSAAVSEMDGLLSRQIALLAERRQDLITAAVTGQIEVATASGRGIEG</sequence>
<dbReference type="InterPro" id="IPR044946">
    <property type="entry name" value="Restrct_endonuc_typeI_TRD_sf"/>
</dbReference>
<keyword evidence="1" id="KW-0680">Restriction system</keyword>
<evidence type="ECO:0000256" key="1">
    <source>
        <dbReference type="ARBA" id="ARBA00022747"/>
    </source>
</evidence>
<dbReference type="EMBL" id="JACHIW010000001">
    <property type="protein sequence ID" value="MBB5153710.1"/>
    <property type="molecule type" value="Genomic_DNA"/>
</dbReference>
<keyword evidence="2" id="KW-0238">DNA-binding</keyword>
<reference evidence="3 4" key="1">
    <citation type="submission" date="2020-08" db="EMBL/GenBank/DDBJ databases">
        <title>Sequencing the genomes of 1000 actinobacteria strains.</title>
        <authorList>
            <person name="Klenk H.-P."/>
        </authorList>
    </citation>
    <scope>NUCLEOTIDE SEQUENCE [LARGE SCALE GENOMIC DNA]</scope>
    <source>
        <strain evidence="3 4">DSM 45584</strain>
    </source>
</reference>
<dbReference type="PANTHER" id="PTHR30408">
    <property type="entry name" value="TYPE-1 RESTRICTION ENZYME ECOKI SPECIFICITY PROTEIN"/>
    <property type="match status" value="1"/>
</dbReference>
<evidence type="ECO:0000313" key="4">
    <source>
        <dbReference type="Proteomes" id="UP000584374"/>
    </source>
</evidence>
<gene>
    <name evidence="3" type="ORF">BJ970_001244</name>
</gene>
<dbReference type="CDD" id="cd17260">
    <property type="entry name" value="RMtype1_S_EcoEI-TRD1-CR1_like"/>
    <property type="match status" value="1"/>
</dbReference>